<dbReference type="GO" id="GO:0016301">
    <property type="term" value="F:kinase activity"/>
    <property type="evidence" value="ECO:0007669"/>
    <property type="project" value="UniProtKB-KW"/>
</dbReference>
<keyword evidence="12" id="KW-0418">Kinase</keyword>
<dbReference type="PROSITE" id="PS00742">
    <property type="entry name" value="PEP_ENZYMES_2"/>
    <property type="match status" value="1"/>
</dbReference>
<dbReference type="InterPro" id="IPR006318">
    <property type="entry name" value="PTS_EI-like"/>
</dbReference>
<dbReference type="Pfam" id="PF00391">
    <property type="entry name" value="PEP-utilizers"/>
    <property type="match status" value="1"/>
</dbReference>
<keyword evidence="16" id="KW-0670">Pyruvate</keyword>
<evidence type="ECO:0000256" key="2">
    <source>
        <dbReference type="ARBA" id="ARBA00001946"/>
    </source>
</evidence>
<dbReference type="PROSITE" id="PS00369">
    <property type="entry name" value="PTS_HPR_HIS"/>
    <property type="match status" value="1"/>
</dbReference>
<evidence type="ECO:0000313" key="17">
    <source>
        <dbReference type="Proteomes" id="UP000298213"/>
    </source>
</evidence>
<dbReference type="InterPro" id="IPR015813">
    <property type="entry name" value="Pyrv/PenolPyrv_kinase-like_dom"/>
</dbReference>
<name>A0A4Y8ZSE4_9SPHN</name>
<organism evidence="16 17">
    <name type="scientific">Sphingomonas parva</name>
    <dbReference type="NCBI Taxonomy" id="2555898"/>
    <lineage>
        <taxon>Bacteria</taxon>
        <taxon>Pseudomonadati</taxon>
        <taxon>Pseudomonadota</taxon>
        <taxon>Alphaproteobacteria</taxon>
        <taxon>Sphingomonadales</taxon>
        <taxon>Sphingomonadaceae</taxon>
        <taxon>Sphingomonas</taxon>
    </lineage>
</organism>
<dbReference type="Gene3D" id="3.30.1340.10">
    <property type="entry name" value="HPr-like"/>
    <property type="match status" value="1"/>
</dbReference>
<dbReference type="InterPro" id="IPR008731">
    <property type="entry name" value="PTS_EIN"/>
</dbReference>
<comment type="similarity">
    <text evidence="4">Belongs to the PEP-utilizing enzyme family.</text>
</comment>
<keyword evidence="17" id="KW-1185">Reference proteome</keyword>
<dbReference type="InterPro" id="IPR001127">
    <property type="entry name" value="PTS_EIIA_1_perm"/>
</dbReference>
<dbReference type="CDD" id="cd00367">
    <property type="entry name" value="PTS-HPr_like"/>
    <property type="match status" value="1"/>
</dbReference>
<dbReference type="GO" id="GO:0005737">
    <property type="term" value="C:cytoplasm"/>
    <property type="evidence" value="ECO:0007669"/>
    <property type="project" value="UniProtKB-SubCell"/>
</dbReference>
<keyword evidence="9 16" id="KW-0808">Transferase</keyword>
<evidence type="ECO:0000256" key="6">
    <source>
        <dbReference type="ARBA" id="ARBA00022448"/>
    </source>
</evidence>
<keyword evidence="10" id="KW-0598">Phosphotransferase system</keyword>
<dbReference type="GO" id="GO:0009401">
    <property type="term" value="P:phosphoenolpyruvate-dependent sugar phosphotransferase system"/>
    <property type="evidence" value="ECO:0007669"/>
    <property type="project" value="UniProtKB-KW"/>
</dbReference>
<dbReference type="InterPro" id="IPR040442">
    <property type="entry name" value="Pyrv_kinase-like_dom_sf"/>
</dbReference>
<proteinExistence type="inferred from homology"/>
<evidence type="ECO:0000256" key="3">
    <source>
        <dbReference type="ARBA" id="ARBA00004496"/>
    </source>
</evidence>
<dbReference type="RefSeq" id="WP_135085064.1">
    <property type="nucleotide sequence ID" value="NZ_SPDV01000010.1"/>
</dbReference>
<dbReference type="Gene3D" id="1.10.274.10">
    <property type="entry name" value="PtsI, HPr-binding domain"/>
    <property type="match status" value="1"/>
</dbReference>
<sequence length="852" mass="87307">MASSSSPSTAPGPEASESVVLHAPLPGWVSALGEVPDEVFAQGMMGEGLAIDPLAGELRAPCDGRVVLVAPTSHAVTLKSRNGAEILLHIGLDTVGLGGRGFDARVAAGDEVRRGDLLIAFDLDAVALEARSLITPIIVTNGERFLFSASGTGAVDADAPIGIVRLRSEIEATAVPGPSSRFAVREVRIALPNGLHARPAARVAATAKQFRSEIRMRVGDREAGARSPVSMMALDVRDGQTIELSAEGGDADEALAALARLIEVDLPAVEVHAAAAPKTVAPAAAAPAGVIAGVCAVAGMAVGPVVRLDGRIEEVAREGRGPAIEAQALDDALAAVCSALAGAAADRDATVAGIATAHLELVGDEDLRAAALKRIDEGESAGFAWRAASREMGDALKATGNRLLAERIDDLRDIEQQVLARIAGRERDAPLSLPENAIVLADEILPSQVVALAGRAAGLCTAGGGPTSHVAVLAAAAGLPTMVAAGRGLAVVAEGTIVLLDATSGRLHVDPAAEMLDIARAGIAASHAQRRSERDDALAECRTADGTRIEIFANLGAVTDAAAAVAAGAEGCGLLRSEFLFLDRDSAPDEDEQHAAYQAIADGLDGRPLIVRTLDVGGDKALAYLPIPREDNPALGLRGVRVSLWRPELLDEQLRAILRVTPAGRCRIMVPMVSGLDELRAVRARLEALAGENGGAAAELGVMVETPAAAILADQIATEADFLSIGTNDLTQYALAMDRTNPAVAAQVDAFHPAVLRLIAAAAEGGRRRGKPVGACGGLASDPLGAVLLVGLGLSELSAAPAAIPAVKARLRSVRIDECRAIAQWALDQDSAASVRRSVEDALAPSEAGMKA</sequence>
<dbReference type="PRINTS" id="PR00107">
    <property type="entry name" value="PHOSPHOCPHPR"/>
</dbReference>
<evidence type="ECO:0000256" key="8">
    <source>
        <dbReference type="ARBA" id="ARBA00022597"/>
    </source>
</evidence>
<dbReference type="Gene3D" id="3.20.20.60">
    <property type="entry name" value="Phosphoenolpyruvate-binding domains"/>
    <property type="match status" value="1"/>
</dbReference>
<dbReference type="InterPro" id="IPR023151">
    <property type="entry name" value="PEP_util_CS"/>
</dbReference>
<dbReference type="InterPro" id="IPR000032">
    <property type="entry name" value="HPr-like"/>
</dbReference>
<evidence type="ECO:0000256" key="13">
    <source>
        <dbReference type="ARBA" id="ARBA00022842"/>
    </source>
</evidence>
<dbReference type="InterPro" id="IPR036637">
    <property type="entry name" value="Phosphohistidine_dom_sf"/>
</dbReference>
<keyword evidence="13" id="KW-0460">Magnesium</keyword>
<dbReference type="PROSITE" id="PS00371">
    <property type="entry name" value="PTS_EIIA_TYPE_1_HIS"/>
    <property type="match status" value="1"/>
</dbReference>
<accession>A0A4Y8ZSE4</accession>
<evidence type="ECO:0000256" key="10">
    <source>
        <dbReference type="ARBA" id="ARBA00022683"/>
    </source>
</evidence>
<dbReference type="SUPFAM" id="SSF51261">
    <property type="entry name" value="Duplicated hybrid motif"/>
    <property type="match status" value="1"/>
</dbReference>
<dbReference type="InterPro" id="IPR036618">
    <property type="entry name" value="PtsI_HPr-bd_sf"/>
</dbReference>
<evidence type="ECO:0000256" key="12">
    <source>
        <dbReference type="ARBA" id="ARBA00022777"/>
    </source>
</evidence>
<dbReference type="PROSITE" id="PS51350">
    <property type="entry name" value="PTS_HPR_DOM"/>
    <property type="match status" value="1"/>
</dbReference>
<keyword evidence="7" id="KW-0963">Cytoplasm</keyword>
<dbReference type="Pfam" id="PF00358">
    <property type="entry name" value="PTS_EIIA_1"/>
    <property type="match status" value="1"/>
</dbReference>
<dbReference type="GO" id="GO:0046872">
    <property type="term" value="F:metal ion binding"/>
    <property type="evidence" value="ECO:0007669"/>
    <property type="project" value="UniProtKB-KW"/>
</dbReference>
<dbReference type="SUPFAM" id="SSF55594">
    <property type="entry name" value="HPr-like"/>
    <property type="match status" value="1"/>
</dbReference>
<gene>
    <name evidence="16" type="primary">ptsP</name>
    <name evidence="16" type="ORF">E2493_06850</name>
</gene>
<dbReference type="OrthoDB" id="9765468at2"/>
<dbReference type="InterPro" id="IPR008279">
    <property type="entry name" value="PEP-util_enz_mobile_dom"/>
</dbReference>
<feature type="domain" description="PTS EIIA type-1" evidence="14">
    <location>
        <begin position="37"/>
        <end position="141"/>
    </location>
</feature>
<comment type="caution">
    <text evidence="16">The sequence shown here is derived from an EMBL/GenBank/DDBJ whole genome shotgun (WGS) entry which is preliminary data.</text>
</comment>
<dbReference type="PANTHER" id="PTHR46244">
    <property type="entry name" value="PHOSPHOENOLPYRUVATE-PROTEIN PHOSPHOTRANSFERASE"/>
    <property type="match status" value="1"/>
</dbReference>
<evidence type="ECO:0000313" key="16">
    <source>
        <dbReference type="EMBL" id="TFI58968.1"/>
    </source>
</evidence>
<dbReference type="NCBIfam" id="TIGR01003">
    <property type="entry name" value="PTS_HPr_family"/>
    <property type="match status" value="1"/>
</dbReference>
<dbReference type="InterPro" id="IPR035895">
    <property type="entry name" value="HPr-like_sf"/>
</dbReference>
<keyword evidence="8" id="KW-0762">Sugar transport</keyword>
<dbReference type="Gene3D" id="2.70.70.10">
    <property type="entry name" value="Glucose Permease (Domain IIA)"/>
    <property type="match status" value="1"/>
</dbReference>
<dbReference type="InterPro" id="IPR000121">
    <property type="entry name" value="PEP_util_C"/>
</dbReference>
<dbReference type="Pfam" id="PF00381">
    <property type="entry name" value="PTS-HPr"/>
    <property type="match status" value="1"/>
</dbReference>
<dbReference type="PROSITE" id="PS51093">
    <property type="entry name" value="PTS_EIIA_TYPE_1"/>
    <property type="match status" value="1"/>
</dbReference>
<feature type="domain" description="HPr" evidence="15">
    <location>
        <begin position="182"/>
        <end position="269"/>
    </location>
</feature>
<protein>
    <recommendedName>
        <fullName evidence="5">phosphoenolpyruvate--protein phosphotransferase</fullName>
        <ecNumber evidence="5">2.7.3.9</ecNumber>
    </recommendedName>
</protein>
<comment type="catalytic activity">
    <reaction evidence="1">
        <text>L-histidyl-[protein] + phosphoenolpyruvate = N(pros)-phospho-L-histidyl-[protein] + pyruvate</text>
        <dbReference type="Rhea" id="RHEA:23880"/>
        <dbReference type="Rhea" id="RHEA-COMP:9745"/>
        <dbReference type="Rhea" id="RHEA-COMP:9746"/>
        <dbReference type="ChEBI" id="CHEBI:15361"/>
        <dbReference type="ChEBI" id="CHEBI:29979"/>
        <dbReference type="ChEBI" id="CHEBI:58702"/>
        <dbReference type="ChEBI" id="CHEBI:64837"/>
        <dbReference type="EC" id="2.7.3.9"/>
    </reaction>
</comment>
<dbReference type="FunFam" id="2.70.70.10:FF:000001">
    <property type="entry name" value="PTS system glucose-specific IIA component"/>
    <property type="match status" value="1"/>
</dbReference>
<dbReference type="PANTHER" id="PTHR46244:SF6">
    <property type="entry name" value="PHOSPHOENOLPYRUVATE-PROTEIN PHOSPHOTRANSFERASE"/>
    <property type="match status" value="1"/>
</dbReference>
<dbReference type="SUPFAM" id="SSF51621">
    <property type="entry name" value="Phosphoenolpyruvate/pyruvate domain"/>
    <property type="match status" value="1"/>
</dbReference>
<comment type="cofactor">
    <cofactor evidence="2">
        <name>Mg(2+)</name>
        <dbReference type="ChEBI" id="CHEBI:18420"/>
    </cofactor>
</comment>
<dbReference type="InterPro" id="IPR001020">
    <property type="entry name" value="PTS_HPr_His_P_site"/>
</dbReference>
<evidence type="ECO:0000256" key="5">
    <source>
        <dbReference type="ARBA" id="ARBA00012232"/>
    </source>
</evidence>
<reference evidence="16 17" key="1">
    <citation type="submission" date="2019-03" db="EMBL/GenBank/DDBJ databases">
        <title>Genome sequence of Sphingomonas sp. 17J27-24.</title>
        <authorList>
            <person name="Kim M."/>
            <person name="Maeng S."/>
            <person name="Sathiyaraj S."/>
        </authorList>
    </citation>
    <scope>NUCLEOTIDE SEQUENCE [LARGE SCALE GENOMIC DNA]</scope>
    <source>
        <strain evidence="16 17">17J27-24</strain>
    </source>
</reference>
<dbReference type="SUPFAM" id="SSF47831">
    <property type="entry name" value="Enzyme I of the PEP:sugar phosphotransferase system HPr-binding (sub)domain"/>
    <property type="match status" value="1"/>
</dbReference>
<keyword evidence="11" id="KW-0479">Metal-binding</keyword>
<dbReference type="EMBL" id="SPDV01000010">
    <property type="protein sequence ID" value="TFI58968.1"/>
    <property type="molecule type" value="Genomic_DNA"/>
</dbReference>
<evidence type="ECO:0000256" key="7">
    <source>
        <dbReference type="ARBA" id="ARBA00022490"/>
    </source>
</evidence>
<dbReference type="Pfam" id="PF02896">
    <property type="entry name" value="PEP-utilizers_C"/>
    <property type="match status" value="1"/>
</dbReference>
<dbReference type="InterPro" id="IPR050499">
    <property type="entry name" value="PEP-utilizing_PTS_enzyme"/>
</dbReference>
<dbReference type="Pfam" id="PF05524">
    <property type="entry name" value="PEP-utilisers_N"/>
    <property type="match status" value="1"/>
</dbReference>
<dbReference type="NCBIfam" id="TIGR00830">
    <property type="entry name" value="PTBA"/>
    <property type="match status" value="1"/>
</dbReference>
<dbReference type="NCBIfam" id="TIGR01417">
    <property type="entry name" value="PTS_I_fam"/>
    <property type="match status" value="1"/>
</dbReference>
<dbReference type="AlphaFoldDB" id="A0A4Y8ZSE4"/>
<evidence type="ECO:0000256" key="4">
    <source>
        <dbReference type="ARBA" id="ARBA00007837"/>
    </source>
</evidence>
<dbReference type="PRINTS" id="PR01736">
    <property type="entry name" value="PHPHTRNFRASE"/>
</dbReference>
<dbReference type="Proteomes" id="UP000298213">
    <property type="component" value="Unassembled WGS sequence"/>
</dbReference>
<evidence type="ECO:0000256" key="9">
    <source>
        <dbReference type="ARBA" id="ARBA00022679"/>
    </source>
</evidence>
<dbReference type="SUPFAM" id="SSF52009">
    <property type="entry name" value="Phosphohistidine domain"/>
    <property type="match status" value="1"/>
</dbReference>
<dbReference type="Gene3D" id="3.50.30.10">
    <property type="entry name" value="Phosphohistidine domain"/>
    <property type="match status" value="1"/>
</dbReference>
<comment type="subcellular location">
    <subcellularLocation>
        <location evidence="3">Cytoplasm</location>
    </subcellularLocation>
</comment>
<evidence type="ECO:0000259" key="15">
    <source>
        <dbReference type="PROSITE" id="PS51350"/>
    </source>
</evidence>
<evidence type="ECO:0000256" key="1">
    <source>
        <dbReference type="ARBA" id="ARBA00000683"/>
    </source>
</evidence>
<dbReference type="GO" id="GO:0008965">
    <property type="term" value="F:phosphoenolpyruvate-protein phosphotransferase activity"/>
    <property type="evidence" value="ECO:0007669"/>
    <property type="project" value="UniProtKB-EC"/>
</dbReference>
<evidence type="ECO:0000256" key="11">
    <source>
        <dbReference type="ARBA" id="ARBA00022723"/>
    </source>
</evidence>
<evidence type="ECO:0000259" key="14">
    <source>
        <dbReference type="PROSITE" id="PS51093"/>
    </source>
</evidence>
<dbReference type="InterPro" id="IPR011055">
    <property type="entry name" value="Dup_hybrid_motif"/>
</dbReference>
<keyword evidence="6" id="KW-0813">Transport</keyword>
<dbReference type="EC" id="2.7.3.9" evidence="5"/>